<comment type="similarity">
    <text evidence="1">Belongs to the glycosyl hydrolase 25 family.</text>
</comment>
<dbReference type="InterPro" id="IPR013168">
    <property type="entry name" value="Cpl_7_lyso_C"/>
</dbReference>
<sequence length="410" mass="45776">MNKEVSEERTSEIAREFFLGEFSFDELEYVPSNLSKGDKKELADLIIDYGDKTIAFQIKGRRGDPVSGGDRKWVERKINNAKNQLVNTLEQYSKYEIPQFMNGKGDRCTLKTGGTYIGIIFAILKAGGGDAGLYKDSKFEANYEKCEDCGLPKGAYFYGNAKSVAEAKKEAEYFISILSGKKYEYPVFYDVEGKMITDNDRAALTEIVKAFCSTMEAAGYWVGIYSSESFFNSEMNDGELTRYSHWVARWGKSKPAPSSGAETQMWQFGGETNLLRSNKINGQTCDQDYCYVDYPTKIKAAGLNGYTKSQASEPAPAKKTAVEIADEVIAGKWGNGEERKQRLTEAGYNYAEIQDIVNGKCGVTPKKSVDELAREVIAGKWENGSERKSRLLAEGYDYGAVQKRVNEMLS</sequence>
<organism evidence="3 4">
    <name type="scientific">Dorea formicigenerans</name>
    <dbReference type="NCBI Taxonomy" id="39486"/>
    <lineage>
        <taxon>Bacteria</taxon>
        <taxon>Bacillati</taxon>
        <taxon>Bacillota</taxon>
        <taxon>Clostridia</taxon>
        <taxon>Lachnospirales</taxon>
        <taxon>Lachnospiraceae</taxon>
        <taxon>Dorea</taxon>
    </lineage>
</organism>
<feature type="domain" description="Cpl-7 lysozyme C-terminal" evidence="2">
    <location>
        <begin position="369"/>
        <end position="410"/>
    </location>
</feature>
<proteinExistence type="inferred from homology"/>
<dbReference type="RefSeq" id="WP_117614127.1">
    <property type="nucleotide sequence ID" value="NZ_QSVQ01000021.1"/>
</dbReference>
<protein>
    <recommendedName>
        <fullName evidence="2">Cpl-7 lysozyme C-terminal domain-containing protein</fullName>
    </recommendedName>
</protein>
<dbReference type="GO" id="GO:0003796">
    <property type="term" value="F:lysozyme activity"/>
    <property type="evidence" value="ECO:0007669"/>
    <property type="project" value="InterPro"/>
</dbReference>
<evidence type="ECO:0000313" key="4">
    <source>
        <dbReference type="Proteomes" id="UP000261055"/>
    </source>
</evidence>
<dbReference type="PROSITE" id="PS51904">
    <property type="entry name" value="GLYCOSYL_HYDROL_F25_2"/>
    <property type="match status" value="1"/>
</dbReference>
<comment type="caution">
    <text evidence="3">The sequence shown here is derived from an EMBL/GenBank/DDBJ whole genome shotgun (WGS) entry which is preliminary data.</text>
</comment>
<dbReference type="AlphaFoldDB" id="A0A3E5GPA0"/>
<keyword evidence="4" id="KW-1185">Reference proteome</keyword>
<evidence type="ECO:0000256" key="1">
    <source>
        <dbReference type="ARBA" id="ARBA00010646"/>
    </source>
</evidence>
<dbReference type="Proteomes" id="UP000261055">
    <property type="component" value="Unassembled WGS sequence"/>
</dbReference>
<dbReference type="Pfam" id="PF08230">
    <property type="entry name" value="CW_7"/>
    <property type="match status" value="2"/>
</dbReference>
<accession>A0A3E5GPA0</accession>
<gene>
    <name evidence="3" type="ORF">DXB12_14225</name>
</gene>
<dbReference type="PANTHER" id="PTHR34135:SF2">
    <property type="entry name" value="LYSOZYME"/>
    <property type="match status" value="1"/>
</dbReference>
<dbReference type="Gene3D" id="3.20.20.80">
    <property type="entry name" value="Glycosidases"/>
    <property type="match status" value="1"/>
</dbReference>
<reference evidence="3 4" key="1">
    <citation type="submission" date="2018-08" db="EMBL/GenBank/DDBJ databases">
        <title>A genome reference for cultivated species of the human gut microbiota.</title>
        <authorList>
            <person name="Zou Y."/>
            <person name="Xue W."/>
            <person name="Luo G."/>
        </authorList>
    </citation>
    <scope>NUCLEOTIDE SEQUENCE [LARGE SCALE GENOMIC DNA]</scope>
    <source>
        <strain evidence="3 4">OM02-12</strain>
    </source>
</reference>
<evidence type="ECO:0000313" key="3">
    <source>
        <dbReference type="EMBL" id="RGO47463.1"/>
    </source>
</evidence>
<dbReference type="GO" id="GO:0009253">
    <property type="term" value="P:peptidoglycan catabolic process"/>
    <property type="evidence" value="ECO:0007669"/>
    <property type="project" value="InterPro"/>
</dbReference>
<dbReference type="InterPro" id="IPR002053">
    <property type="entry name" value="Glyco_hydro_25"/>
</dbReference>
<dbReference type="InterPro" id="IPR017853">
    <property type="entry name" value="GH"/>
</dbReference>
<dbReference type="SMART" id="SM01095">
    <property type="entry name" value="Cpl-7"/>
    <property type="match status" value="2"/>
</dbReference>
<dbReference type="Pfam" id="PF01183">
    <property type="entry name" value="Glyco_hydro_25"/>
    <property type="match status" value="1"/>
</dbReference>
<dbReference type="EMBL" id="QSVQ01000021">
    <property type="protein sequence ID" value="RGO47463.1"/>
    <property type="molecule type" value="Genomic_DNA"/>
</dbReference>
<evidence type="ECO:0000259" key="2">
    <source>
        <dbReference type="SMART" id="SM01095"/>
    </source>
</evidence>
<dbReference type="GO" id="GO:0016052">
    <property type="term" value="P:carbohydrate catabolic process"/>
    <property type="evidence" value="ECO:0007669"/>
    <property type="project" value="TreeGrafter"/>
</dbReference>
<feature type="domain" description="Cpl-7 lysozyme C-terminal" evidence="2">
    <location>
        <begin position="323"/>
        <end position="362"/>
    </location>
</feature>
<dbReference type="SUPFAM" id="SSF51445">
    <property type="entry name" value="(Trans)glycosidases"/>
    <property type="match status" value="1"/>
</dbReference>
<dbReference type="PANTHER" id="PTHR34135">
    <property type="entry name" value="LYSOZYME"/>
    <property type="match status" value="1"/>
</dbReference>
<name>A0A3E5GPA0_9FIRM</name>
<dbReference type="GO" id="GO:0016998">
    <property type="term" value="P:cell wall macromolecule catabolic process"/>
    <property type="evidence" value="ECO:0007669"/>
    <property type="project" value="InterPro"/>
</dbReference>